<organism evidence="3 4">
    <name type="scientific">Coleophoma cylindrospora</name>
    <dbReference type="NCBI Taxonomy" id="1849047"/>
    <lineage>
        <taxon>Eukaryota</taxon>
        <taxon>Fungi</taxon>
        <taxon>Dikarya</taxon>
        <taxon>Ascomycota</taxon>
        <taxon>Pezizomycotina</taxon>
        <taxon>Leotiomycetes</taxon>
        <taxon>Helotiales</taxon>
        <taxon>Dermateaceae</taxon>
        <taxon>Coleophoma</taxon>
    </lineage>
</organism>
<dbReference type="GO" id="GO:0016787">
    <property type="term" value="F:hydrolase activity"/>
    <property type="evidence" value="ECO:0007669"/>
    <property type="project" value="UniProtKB-KW"/>
</dbReference>
<dbReference type="SUPFAM" id="SSF53474">
    <property type="entry name" value="alpha/beta-Hydrolases"/>
    <property type="match status" value="1"/>
</dbReference>
<dbReference type="Pfam" id="PF20434">
    <property type="entry name" value="BD-FAE"/>
    <property type="match status" value="1"/>
</dbReference>
<dbReference type="InterPro" id="IPR029058">
    <property type="entry name" value="AB_hydrolase_fold"/>
</dbReference>
<name>A0A3D8QTR4_9HELO</name>
<gene>
    <name evidence="3" type="ORF">BP6252_10732</name>
</gene>
<dbReference type="STRING" id="1849047.A0A3D8QTR4"/>
<sequence length="244" mass="27272">MDDIFAAIRRDTTKFNLGDEETWRELFEPFIPDPPTDSVTLLSNERYGPAERNQLDVYVPVSKQPNKPVLLFLHGGGFFSGDKAWSKKYWGNIGYFFAQHGIVTVVATHRMVPHVQYPGGAEDVQLMREWIYKNIASERYGLGSVDKVILFGHSSGGAHIAMNLYAAGVFVSVAVGDSSRPLKNTVVPPVAGIMYFSVPFWYDRTRPIRAKILRNYYGSDAEDAWKASNHPSLFFCSPDALATG</sequence>
<dbReference type="OrthoDB" id="433474at2759"/>
<evidence type="ECO:0000259" key="2">
    <source>
        <dbReference type="Pfam" id="PF20434"/>
    </source>
</evidence>
<evidence type="ECO:0000256" key="1">
    <source>
        <dbReference type="ARBA" id="ARBA00022801"/>
    </source>
</evidence>
<dbReference type="PANTHER" id="PTHR48081:SF33">
    <property type="entry name" value="KYNURENINE FORMAMIDASE"/>
    <property type="match status" value="1"/>
</dbReference>
<protein>
    <submittedName>
        <fullName evidence="3">Type B carboxylesterase</fullName>
    </submittedName>
</protein>
<evidence type="ECO:0000313" key="4">
    <source>
        <dbReference type="Proteomes" id="UP000256645"/>
    </source>
</evidence>
<dbReference type="Gene3D" id="3.40.50.1820">
    <property type="entry name" value="alpha/beta hydrolase"/>
    <property type="match status" value="1"/>
</dbReference>
<proteinExistence type="predicted"/>
<dbReference type="PANTHER" id="PTHR48081">
    <property type="entry name" value="AB HYDROLASE SUPERFAMILY PROTEIN C4A8.06C"/>
    <property type="match status" value="1"/>
</dbReference>
<dbReference type="InterPro" id="IPR049492">
    <property type="entry name" value="BD-FAE-like_dom"/>
</dbReference>
<reference evidence="3 4" key="1">
    <citation type="journal article" date="2018" name="IMA Fungus">
        <title>IMA Genome-F 9: Draft genome sequence of Annulohypoxylon stygium, Aspergillus mulundensis, Berkeleyomyces basicola (syn. Thielaviopsis basicola), Ceratocystis smalleyi, two Cercospora beticola strains, Coleophoma cylindrospora, Fusarium fracticaudum, Phialophora cf. hyalina, and Morchella septimelata.</title>
        <authorList>
            <person name="Wingfield B.D."/>
            <person name="Bills G.F."/>
            <person name="Dong Y."/>
            <person name="Huang W."/>
            <person name="Nel W.J."/>
            <person name="Swalarsk-Parry B.S."/>
            <person name="Vaghefi N."/>
            <person name="Wilken P.M."/>
            <person name="An Z."/>
            <person name="de Beer Z.W."/>
            <person name="De Vos L."/>
            <person name="Chen L."/>
            <person name="Duong T.A."/>
            <person name="Gao Y."/>
            <person name="Hammerbacher A."/>
            <person name="Kikkert J.R."/>
            <person name="Li Y."/>
            <person name="Li H."/>
            <person name="Li K."/>
            <person name="Li Q."/>
            <person name="Liu X."/>
            <person name="Ma X."/>
            <person name="Naidoo K."/>
            <person name="Pethybridge S.J."/>
            <person name="Sun J."/>
            <person name="Steenkamp E.T."/>
            <person name="van der Nest M.A."/>
            <person name="van Wyk S."/>
            <person name="Wingfield M.J."/>
            <person name="Xiong C."/>
            <person name="Yue Q."/>
            <person name="Zhang X."/>
        </authorList>
    </citation>
    <scope>NUCLEOTIDE SEQUENCE [LARGE SCALE GENOMIC DNA]</scope>
    <source>
        <strain evidence="3 4">BP6252</strain>
    </source>
</reference>
<comment type="caution">
    <text evidence="3">The sequence shown here is derived from an EMBL/GenBank/DDBJ whole genome shotgun (WGS) entry which is preliminary data.</text>
</comment>
<evidence type="ECO:0000313" key="3">
    <source>
        <dbReference type="EMBL" id="RDW65081.1"/>
    </source>
</evidence>
<dbReference type="AlphaFoldDB" id="A0A3D8QTR4"/>
<dbReference type="InterPro" id="IPR050300">
    <property type="entry name" value="GDXG_lipolytic_enzyme"/>
</dbReference>
<feature type="domain" description="BD-FAE-like" evidence="2">
    <location>
        <begin position="55"/>
        <end position="161"/>
    </location>
</feature>
<dbReference type="EMBL" id="PDLM01000012">
    <property type="protein sequence ID" value="RDW65081.1"/>
    <property type="molecule type" value="Genomic_DNA"/>
</dbReference>
<keyword evidence="4" id="KW-1185">Reference proteome</keyword>
<keyword evidence="1" id="KW-0378">Hydrolase</keyword>
<accession>A0A3D8QTR4</accession>
<dbReference type="Proteomes" id="UP000256645">
    <property type="component" value="Unassembled WGS sequence"/>
</dbReference>